<dbReference type="OrthoDB" id="3671334at2759"/>
<name>A0A6G1J749_9PLEO</name>
<dbReference type="SUPFAM" id="SSF48403">
    <property type="entry name" value="Ankyrin repeat"/>
    <property type="match status" value="1"/>
</dbReference>
<dbReference type="Proteomes" id="UP000799291">
    <property type="component" value="Unassembled WGS sequence"/>
</dbReference>
<sequence>MSHSLSPEAMDGGQPVTAWPVTGRSFSLSPSGTAHTSPRRSILNHTQLPRTYCPLSNFKAIIDVLSPTFRRRSSNASFTSLSLKSALTRRGSTEGSTASAFAAENKYDIFTHQPKDVLIEALRDPHNIVQMNLGLYIYNRANLLLGAHEPFIRNIKELAEFLAQELKQDGYNERQACAQQLCEGIAQTIDIYAGCGATVKVIAGIKVKGKGGLTRVQYVHTCRESSGEVMTALIEAGLIDPRKTFWDTSPLILVARVGNLPVMMAILDAGSNVNQIGGKHDGGLTRLLASARSRMKASMKLLVKRGASIPDICTWPSSRVMYRFFKRAREKKED</sequence>
<evidence type="ECO:0000313" key="2">
    <source>
        <dbReference type="Proteomes" id="UP000799291"/>
    </source>
</evidence>
<evidence type="ECO:0000313" key="1">
    <source>
        <dbReference type="EMBL" id="KAF2686055.1"/>
    </source>
</evidence>
<proteinExistence type="predicted"/>
<protein>
    <submittedName>
        <fullName evidence="1">Uncharacterized protein</fullName>
    </submittedName>
</protein>
<dbReference type="InterPro" id="IPR036770">
    <property type="entry name" value="Ankyrin_rpt-contain_sf"/>
</dbReference>
<dbReference type="AlphaFoldDB" id="A0A6G1J749"/>
<gene>
    <name evidence="1" type="ORF">K458DRAFT_429972</name>
</gene>
<accession>A0A6G1J749</accession>
<reference evidence="1" key="1">
    <citation type="journal article" date="2020" name="Stud. Mycol.">
        <title>101 Dothideomycetes genomes: a test case for predicting lifestyles and emergence of pathogens.</title>
        <authorList>
            <person name="Haridas S."/>
            <person name="Albert R."/>
            <person name="Binder M."/>
            <person name="Bloem J."/>
            <person name="Labutti K."/>
            <person name="Salamov A."/>
            <person name="Andreopoulos B."/>
            <person name="Baker S."/>
            <person name="Barry K."/>
            <person name="Bills G."/>
            <person name="Bluhm B."/>
            <person name="Cannon C."/>
            <person name="Castanera R."/>
            <person name="Culley D."/>
            <person name="Daum C."/>
            <person name="Ezra D."/>
            <person name="Gonzalez J."/>
            <person name="Henrissat B."/>
            <person name="Kuo A."/>
            <person name="Liang C."/>
            <person name="Lipzen A."/>
            <person name="Lutzoni F."/>
            <person name="Magnuson J."/>
            <person name="Mondo S."/>
            <person name="Nolan M."/>
            <person name="Ohm R."/>
            <person name="Pangilinan J."/>
            <person name="Park H.-J."/>
            <person name="Ramirez L."/>
            <person name="Alfaro M."/>
            <person name="Sun H."/>
            <person name="Tritt A."/>
            <person name="Yoshinaga Y."/>
            <person name="Zwiers L.-H."/>
            <person name="Turgeon B."/>
            <person name="Goodwin S."/>
            <person name="Spatafora J."/>
            <person name="Crous P."/>
            <person name="Grigoriev I."/>
        </authorList>
    </citation>
    <scope>NUCLEOTIDE SEQUENCE</scope>
    <source>
        <strain evidence="1">CBS 122367</strain>
    </source>
</reference>
<organism evidence="1 2">
    <name type="scientific">Lentithecium fluviatile CBS 122367</name>
    <dbReference type="NCBI Taxonomy" id="1168545"/>
    <lineage>
        <taxon>Eukaryota</taxon>
        <taxon>Fungi</taxon>
        <taxon>Dikarya</taxon>
        <taxon>Ascomycota</taxon>
        <taxon>Pezizomycotina</taxon>
        <taxon>Dothideomycetes</taxon>
        <taxon>Pleosporomycetidae</taxon>
        <taxon>Pleosporales</taxon>
        <taxon>Massarineae</taxon>
        <taxon>Lentitheciaceae</taxon>
        <taxon>Lentithecium</taxon>
    </lineage>
</organism>
<keyword evidence="2" id="KW-1185">Reference proteome</keyword>
<dbReference type="Gene3D" id="1.25.40.20">
    <property type="entry name" value="Ankyrin repeat-containing domain"/>
    <property type="match status" value="1"/>
</dbReference>
<dbReference type="EMBL" id="MU005577">
    <property type="protein sequence ID" value="KAF2686055.1"/>
    <property type="molecule type" value="Genomic_DNA"/>
</dbReference>